<dbReference type="Proteomes" id="UP000075424">
    <property type="component" value="Unassembled WGS sequence"/>
</dbReference>
<dbReference type="AlphaFoldDB" id="A0A150MIT5"/>
<evidence type="ECO:0000313" key="2">
    <source>
        <dbReference type="Proteomes" id="UP000075424"/>
    </source>
</evidence>
<reference evidence="1 2" key="1">
    <citation type="submission" date="2016-01" db="EMBL/GenBank/DDBJ databases">
        <title>Draft Genome Sequences of Seven Thermophilic Sporeformers Isolated from Foods.</title>
        <authorList>
            <person name="Berendsen E.M."/>
            <person name="Wells-Bennik M.H."/>
            <person name="Krawcyk A.O."/>
            <person name="De Jong A."/>
            <person name="Holsappel S."/>
            <person name="Eijlander R.T."/>
            <person name="Kuipers O.P."/>
        </authorList>
    </citation>
    <scope>NUCLEOTIDE SEQUENCE [LARGE SCALE GENOMIC DNA]</scope>
    <source>
        <strain evidence="1 2">B4109</strain>
    </source>
</reference>
<comment type="caution">
    <text evidence="1">The sequence shown here is derived from an EMBL/GenBank/DDBJ whole genome shotgun (WGS) entry which is preliminary data.</text>
</comment>
<gene>
    <name evidence="1" type="ORF">B4109_2733</name>
</gene>
<organism evidence="1 2">
    <name type="scientific">Geobacillus stearothermophilus</name>
    <name type="common">Bacillus stearothermophilus</name>
    <dbReference type="NCBI Taxonomy" id="1422"/>
    <lineage>
        <taxon>Bacteria</taxon>
        <taxon>Bacillati</taxon>
        <taxon>Bacillota</taxon>
        <taxon>Bacilli</taxon>
        <taxon>Bacillales</taxon>
        <taxon>Anoxybacillaceae</taxon>
        <taxon>Geobacillus</taxon>
    </lineage>
</organism>
<proteinExistence type="predicted"/>
<protein>
    <submittedName>
        <fullName evidence="1">Uncharacterized protein</fullName>
    </submittedName>
</protein>
<name>A0A150MIT5_GEOSE</name>
<dbReference type="PATRIC" id="fig|1422.18.peg.662"/>
<sequence>MWHKREAERPFSEKIEEERWKNGAVLNHHPFVKAGGGCCSTFFPLTKHGAICFEESHGRRWRRFGTLAEISKK</sequence>
<evidence type="ECO:0000313" key="1">
    <source>
        <dbReference type="EMBL" id="KYD24225.1"/>
    </source>
</evidence>
<dbReference type="EMBL" id="LQYV01000104">
    <property type="protein sequence ID" value="KYD24225.1"/>
    <property type="molecule type" value="Genomic_DNA"/>
</dbReference>
<accession>A0A150MIT5</accession>